<keyword evidence="3" id="KW-0540">Nuclease</keyword>
<dbReference type="RefSeq" id="WP_022071740.1">
    <property type="nucleotide sequence ID" value="NZ_HF999327.1"/>
</dbReference>
<gene>
    <name evidence="3" type="ORF">BN488_01480</name>
</gene>
<keyword evidence="1" id="KW-1133">Transmembrane helix</keyword>
<evidence type="ECO:0000313" key="4">
    <source>
        <dbReference type="Proteomes" id="UP000017980"/>
    </source>
</evidence>
<keyword evidence="1" id="KW-0812">Transmembrane</keyword>
<keyword evidence="3" id="KW-0378">Hydrolase</keyword>
<sequence length="312" mass="36668">MIEFIIDLMVIIWLTILVYLFLSEVYFRSRRFKVIKRNIEVYTKECNELNDHIEGMKYVDLGFKTTYKSYLKYSGNKKTKGKKNHLHDLNKYGATTHICSRDVLRNAISNPMPSICRHFTVEVNETTLERLENILNDFSAVEEGKVLLKKQRDEIIESISNELPYFIRTFTGIQRLSRKLGFKDIDLKDSYFPKLTFRYISNAGHKNEPYDFIFDIKHLNEFIEFLSKKIKFKKSIEGQRALMTPKLREKIKARDNNTCQICGLSTKDEPNLLLEIDHITPLSKGGMTAEDNLQTLCWKCNRSKGNKVYKYI</sequence>
<dbReference type="PANTHER" id="PTHR33877">
    <property type="entry name" value="SLL1193 PROTEIN"/>
    <property type="match status" value="1"/>
</dbReference>
<dbReference type="CDD" id="cd00085">
    <property type="entry name" value="HNHc"/>
    <property type="match status" value="1"/>
</dbReference>
<proteinExistence type="predicted"/>
<protein>
    <submittedName>
        <fullName evidence="3">HNH endonuclease domain protein</fullName>
    </submittedName>
</protein>
<accession>R5XNR4</accession>
<dbReference type="Proteomes" id="UP000017980">
    <property type="component" value="Unassembled WGS sequence"/>
</dbReference>
<dbReference type="GO" id="GO:0003676">
    <property type="term" value="F:nucleic acid binding"/>
    <property type="evidence" value="ECO:0007669"/>
    <property type="project" value="InterPro"/>
</dbReference>
<feature type="transmembrane region" description="Helical" evidence="1">
    <location>
        <begin position="6"/>
        <end position="27"/>
    </location>
</feature>
<dbReference type="AlphaFoldDB" id="R5XNR4"/>
<dbReference type="InterPro" id="IPR052892">
    <property type="entry name" value="NA-targeting_endonuclease"/>
</dbReference>
<evidence type="ECO:0000256" key="1">
    <source>
        <dbReference type="SAM" id="Phobius"/>
    </source>
</evidence>
<dbReference type="Gene3D" id="1.10.30.50">
    <property type="match status" value="1"/>
</dbReference>
<evidence type="ECO:0000313" key="3">
    <source>
        <dbReference type="EMBL" id="CDA10441.1"/>
    </source>
</evidence>
<dbReference type="InterPro" id="IPR002711">
    <property type="entry name" value="HNH"/>
</dbReference>
<dbReference type="EMBL" id="CBBD010000040">
    <property type="protein sequence ID" value="CDA10441.1"/>
    <property type="molecule type" value="Genomic_DNA"/>
</dbReference>
<name>R5XNR4_9FIRM</name>
<keyword evidence="1" id="KW-0472">Membrane</keyword>
<dbReference type="GO" id="GO:0008270">
    <property type="term" value="F:zinc ion binding"/>
    <property type="evidence" value="ECO:0007669"/>
    <property type="project" value="InterPro"/>
</dbReference>
<dbReference type="GO" id="GO:0004519">
    <property type="term" value="F:endonuclease activity"/>
    <property type="evidence" value="ECO:0007669"/>
    <property type="project" value="UniProtKB-KW"/>
</dbReference>
<keyword evidence="3" id="KW-0255">Endonuclease</keyword>
<dbReference type="SMART" id="SM00507">
    <property type="entry name" value="HNHc"/>
    <property type="match status" value="1"/>
</dbReference>
<feature type="domain" description="HNH nuclease" evidence="2">
    <location>
        <begin position="246"/>
        <end position="302"/>
    </location>
</feature>
<reference evidence="3" key="1">
    <citation type="submission" date="2012-11" db="EMBL/GenBank/DDBJ databases">
        <title>Dependencies among metagenomic species, viruses, plasmids and units of genetic variation.</title>
        <authorList>
            <person name="Nielsen H.B."/>
            <person name="Almeida M."/>
            <person name="Juncker A.S."/>
            <person name="Rasmussen S."/>
            <person name="Li J."/>
            <person name="Sunagawa S."/>
            <person name="Plichta D."/>
            <person name="Gautier L."/>
            <person name="Le Chatelier E."/>
            <person name="Peletier E."/>
            <person name="Bonde I."/>
            <person name="Nielsen T."/>
            <person name="Manichanh C."/>
            <person name="Arumugam M."/>
            <person name="Batto J."/>
            <person name="Santos M.B.Q.D."/>
            <person name="Blom N."/>
            <person name="Borruel N."/>
            <person name="Burgdorf K.S."/>
            <person name="Boumezbeur F."/>
            <person name="Casellas F."/>
            <person name="Dore J."/>
            <person name="Guarner F."/>
            <person name="Hansen T."/>
            <person name="Hildebrand F."/>
            <person name="Kaas R.S."/>
            <person name="Kennedy S."/>
            <person name="Kristiansen K."/>
            <person name="Kultima J.R."/>
            <person name="Leonard P."/>
            <person name="Levenez F."/>
            <person name="Lund O."/>
            <person name="Moumen B."/>
            <person name="Le Paslier D."/>
            <person name="Pons N."/>
            <person name="Pedersen O."/>
            <person name="Prifti E."/>
            <person name="Qin J."/>
            <person name="Raes J."/>
            <person name="Tap J."/>
            <person name="Tims S."/>
            <person name="Ussery D.W."/>
            <person name="Yamada T."/>
            <person name="MetaHit consortium"/>
            <person name="Renault P."/>
            <person name="Sicheritz-Ponten T."/>
            <person name="Bork P."/>
            <person name="Wang J."/>
            <person name="Brunak S."/>
            <person name="Ehrlich S.D."/>
        </authorList>
    </citation>
    <scope>NUCLEOTIDE SEQUENCE [LARGE SCALE GENOMIC DNA]</scope>
</reference>
<evidence type="ECO:0000259" key="2">
    <source>
        <dbReference type="SMART" id="SM00507"/>
    </source>
</evidence>
<organism evidence="3 4">
    <name type="scientific">Intestinibacter bartlettii CAG:1329</name>
    <dbReference type="NCBI Taxonomy" id="1263063"/>
    <lineage>
        <taxon>Bacteria</taxon>
        <taxon>Bacillati</taxon>
        <taxon>Bacillota</taxon>
        <taxon>Clostridia</taxon>
        <taxon>Peptostreptococcales</taxon>
        <taxon>Peptostreptococcaceae</taxon>
        <taxon>Intestinibacter</taxon>
    </lineage>
</organism>
<comment type="caution">
    <text evidence="3">The sequence shown here is derived from an EMBL/GenBank/DDBJ whole genome shotgun (WGS) entry which is preliminary data.</text>
</comment>
<dbReference type="PANTHER" id="PTHR33877:SF1">
    <property type="entry name" value="TYPE IV METHYL-DIRECTED RESTRICTION ENZYME ECOKMCRA"/>
    <property type="match status" value="1"/>
</dbReference>
<dbReference type="InterPro" id="IPR003615">
    <property type="entry name" value="HNH_nuc"/>
</dbReference>
<dbReference type="Pfam" id="PF01844">
    <property type="entry name" value="HNH"/>
    <property type="match status" value="1"/>
</dbReference>